<feature type="region of interest" description="Disordered" evidence="1">
    <location>
        <begin position="443"/>
        <end position="471"/>
    </location>
</feature>
<evidence type="ECO:0000313" key="2">
    <source>
        <dbReference type="EMBL" id="CUG94238.1"/>
    </source>
</evidence>
<dbReference type="EMBL" id="CYKH01002227">
    <property type="protein sequence ID" value="CUG94238.1"/>
    <property type="molecule type" value="Genomic_DNA"/>
</dbReference>
<feature type="compositionally biased region" description="Basic and acidic residues" evidence="1">
    <location>
        <begin position="370"/>
        <end position="387"/>
    </location>
</feature>
<gene>
    <name evidence="2" type="ORF">BSAL_47185</name>
</gene>
<feature type="compositionally biased region" description="Low complexity" evidence="1">
    <location>
        <begin position="456"/>
        <end position="471"/>
    </location>
</feature>
<proteinExistence type="predicted"/>
<dbReference type="InterPro" id="IPR011990">
    <property type="entry name" value="TPR-like_helical_dom_sf"/>
</dbReference>
<accession>A0A0S4JVI7</accession>
<feature type="region of interest" description="Disordered" evidence="1">
    <location>
        <begin position="365"/>
        <end position="422"/>
    </location>
</feature>
<keyword evidence="3" id="KW-1185">Reference proteome</keyword>
<dbReference type="Proteomes" id="UP000051952">
    <property type="component" value="Unassembled WGS sequence"/>
</dbReference>
<reference evidence="3" key="1">
    <citation type="submission" date="2015-09" db="EMBL/GenBank/DDBJ databases">
        <authorList>
            <consortium name="Pathogen Informatics"/>
        </authorList>
    </citation>
    <scope>NUCLEOTIDE SEQUENCE [LARGE SCALE GENOMIC DNA]</scope>
    <source>
        <strain evidence="3">Lake Konstanz</strain>
    </source>
</reference>
<name>A0A0S4JVI7_BODSA</name>
<dbReference type="SUPFAM" id="SSF48452">
    <property type="entry name" value="TPR-like"/>
    <property type="match status" value="1"/>
</dbReference>
<protein>
    <submittedName>
        <fullName evidence="2">Uncharacterized protein</fullName>
    </submittedName>
</protein>
<evidence type="ECO:0000313" key="3">
    <source>
        <dbReference type="Proteomes" id="UP000051952"/>
    </source>
</evidence>
<evidence type="ECO:0000256" key="1">
    <source>
        <dbReference type="SAM" id="MobiDB-lite"/>
    </source>
</evidence>
<dbReference type="Gene3D" id="1.25.40.10">
    <property type="entry name" value="Tetratricopeptide repeat domain"/>
    <property type="match status" value="1"/>
</dbReference>
<organism evidence="2 3">
    <name type="scientific">Bodo saltans</name>
    <name type="common">Flagellated protozoan</name>
    <dbReference type="NCBI Taxonomy" id="75058"/>
    <lineage>
        <taxon>Eukaryota</taxon>
        <taxon>Discoba</taxon>
        <taxon>Euglenozoa</taxon>
        <taxon>Kinetoplastea</taxon>
        <taxon>Metakinetoplastina</taxon>
        <taxon>Eubodonida</taxon>
        <taxon>Bodonidae</taxon>
        <taxon>Bodo</taxon>
    </lineage>
</organism>
<dbReference type="VEuPathDB" id="TriTrypDB:BSAL_47185"/>
<feature type="region of interest" description="Disordered" evidence="1">
    <location>
        <begin position="500"/>
        <end position="535"/>
    </location>
</feature>
<dbReference type="AlphaFoldDB" id="A0A0S4JVI7"/>
<sequence length="660" mass="73114">MNRSSASSHHSDDDITSRDVVGEASLNDSAARDDVVAALKELDSVVQALIHQRDLTRAVHFSLRALDIRRRFFGLGHFSFEEARIQTSFLIVEAARVHQANDRFKETAELLAHVDRMTEHALPNAPELLSLDRSRRIARLAMMKELLVARYRQGRHRSALTFGRHVLELARDTMCLYELPSLHLNIASVHSVLGQHKEALRHCYLSFQKICLILESLEEPERYPFAELALSLESLDKDGVVQHAQSFEVLMKCCSLVGTEMGEEVDMDSVAPSFKAPSSADSHDHDTMEPERRRWGGTLALAFRNMAAEQEHLMMLDGALLTYKVAHTTALSCLGHQHPVSLQCEQALRDAEGAAKARAISSANVSNIMQKDKKSGSKERSHVDSFLHRGRATPEGSLRAGHRNERSGAATPVGGYGTANSSERKVVRRPAWNDLYNSDLPVPMHHEERMHPSHLSNANSRANSRQQQRSASAMSYIAAGYANSSAVDISAIPVDERSLHRNTSTASHSHRSLLPSRSASPLPPRPATTSFGDMSGLPTKYLKTASLNGKSVAGRPVTADDAIATGGANKARYPDDREEGAAAYQQRQYQQQLLEPISIEDFSFLQNTFKLRYDINFNRPNWRFGAGTTKAAKREKKELGILKEERRAADALAAELGIVS</sequence>